<proteinExistence type="inferred from homology"/>
<dbReference type="PANTHER" id="PTHR39188">
    <property type="entry name" value="MEMBRANE-ASSOCIATED ZINC METALLOPROTEASE M50B"/>
    <property type="match status" value="1"/>
</dbReference>
<evidence type="ECO:0000256" key="10">
    <source>
        <dbReference type="ARBA" id="ARBA00022989"/>
    </source>
</evidence>
<dbReference type="Gene3D" id="3.10.580.10">
    <property type="entry name" value="CBS-domain"/>
    <property type="match status" value="1"/>
</dbReference>
<feature type="transmembrane region" description="Helical" evidence="14">
    <location>
        <begin position="138"/>
        <end position="160"/>
    </location>
</feature>
<evidence type="ECO:0000256" key="13">
    <source>
        <dbReference type="ARBA" id="ARBA00023136"/>
    </source>
</evidence>
<evidence type="ECO:0000256" key="6">
    <source>
        <dbReference type="ARBA" id="ARBA00022723"/>
    </source>
</evidence>
<feature type="active site" evidence="15">
    <location>
        <position position="67"/>
    </location>
</feature>
<evidence type="ECO:0000256" key="15">
    <source>
        <dbReference type="PIRSR" id="PIRSR006404-1"/>
    </source>
</evidence>
<feature type="domain" description="CBS" evidence="18">
    <location>
        <begin position="317"/>
        <end position="376"/>
    </location>
</feature>
<keyword evidence="13 14" id="KW-0472">Membrane</keyword>
<keyword evidence="4 14" id="KW-0645">Protease</keyword>
<dbReference type="GO" id="GO:0006508">
    <property type="term" value="P:proteolysis"/>
    <property type="evidence" value="ECO:0007669"/>
    <property type="project" value="UniProtKB-KW"/>
</dbReference>
<feature type="binding site" evidence="16">
    <location>
        <position position="70"/>
    </location>
    <ligand>
        <name>Zn(2+)</name>
        <dbReference type="ChEBI" id="CHEBI:29105"/>
        <note>catalytic</note>
    </ligand>
</feature>
<sequence>MRDAIPIGRIAGFPVKVHWSVLVILWLFTWSLASMLPGSVKGYSPAAYWVAGACGALVLLASLVAHELAHAVVARRAGVPVGSVTLWLFGGVTTLGGEAKTPTAAFRIAIAGPATSLALAAVFGGLVAVLPVVGVSPIAIGVASWLAGINMLLGLFNLLPGAPLDGGRVLRAFLWRRHGDSVRASIGAAHAGRVVAFVLIGLGLAEFLLGGLVGGVWLAFIGWFIFAASREEETRISTQQMFSGVRVADAMTARPHTAPGWITVDDFVQRYVLGDRHSAYPVVDQSGAISGLITLRQLRDVAPDRRATATVGEIAQPLPEVPSGAPQEPLTTLLERMAPAGPRSRALVFDGGQVVGIVTPTDVARLIEVYRLAHPEGANSAPAQSI</sequence>
<feature type="transmembrane region" description="Helical" evidence="14">
    <location>
        <begin position="17"/>
        <end position="34"/>
    </location>
</feature>
<dbReference type="InterPro" id="IPR000644">
    <property type="entry name" value="CBS_dom"/>
</dbReference>
<evidence type="ECO:0000313" key="20">
    <source>
        <dbReference type="Proteomes" id="UP000186438"/>
    </source>
</evidence>
<dbReference type="PROSITE" id="PS51371">
    <property type="entry name" value="CBS"/>
    <property type="match status" value="2"/>
</dbReference>
<dbReference type="GO" id="GO:0046872">
    <property type="term" value="F:metal ion binding"/>
    <property type="evidence" value="ECO:0007669"/>
    <property type="project" value="UniProtKB-UniRule"/>
</dbReference>
<dbReference type="SMART" id="SM00116">
    <property type="entry name" value="CBS"/>
    <property type="match status" value="2"/>
</dbReference>
<dbReference type="InterPro" id="IPR008915">
    <property type="entry name" value="Peptidase_M50"/>
</dbReference>
<keyword evidence="8 14" id="KW-0378">Hydrolase</keyword>
<dbReference type="PIRSF" id="PIRSF006404">
    <property type="entry name" value="UCP006404_Pept_M50_CBS"/>
    <property type="match status" value="1"/>
</dbReference>
<evidence type="ECO:0000256" key="11">
    <source>
        <dbReference type="ARBA" id="ARBA00023049"/>
    </source>
</evidence>
<evidence type="ECO:0000256" key="17">
    <source>
        <dbReference type="PROSITE-ProRule" id="PRU00703"/>
    </source>
</evidence>
<dbReference type="Pfam" id="PF02163">
    <property type="entry name" value="Peptidase_M50"/>
    <property type="match status" value="2"/>
</dbReference>
<dbReference type="Proteomes" id="UP000186438">
    <property type="component" value="Unassembled WGS sequence"/>
</dbReference>
<dbReference type="AlphaFoldDB" id="A0A1Q4HPC9"/>
<feature type="transmembrane region" description="Helical" evidence="14">
    <location>
        <begin position="46"/>
        <end position="65"/>
    </location>
</feature>
<dbReference type="GO" id="GO:0005886">
    <property type="term" value="C:plasma membrane"/>
    <property type="evidence" value="ECO:0007669"/>
    <property type="project" value="UniProtKB-SubCell"/>
</dbReference>
<evidence type="ECO:0000256" key="8">
    <source>
        <dbReference type="ARBA" id="ARBA00022801"/>
    </source>
</evidence>
<evidence type="ECO:0000256" key="5">
    <source>
        <dbReference type="ARBA" id="ARBA00022692"/>
    </source>
</evidence>
<evidence type="ECO:0000256" key="4">
    <source>
        <dbReference type="ARBA" id="ARBA00022670"/>
    </source>
</evidence>
<comment type="subcellular location">
    <subcellularLocation>
        <location evidence="1 14">Cell membrane</location>
        <topology evidence="1 14">Multi-pass membrane protein</topology>
    </subcellularLocation>
</comment>
<feature type="binding site" evidence="16">
    <location>
        <position position="165"/>
    </location>
    <ligand>
        <name>Zn(2+)</name>
        <dbReference type="ChEBI" id="CHEBI:29105"/>
        <note>catalytic</note>
    </ligand>
</feature>
<name>A0A1Q4HPC9_9MYCO</name>
<feature type="transmembrane region" description="Helical" evidence="14">
    <location>
        <begin position="108"/>
        <end position="132"/>
    </location>
</feature>
<organism evidence="19 20">
    <name type="scientific">Mycobacterium paraffinicum</name>
    <dbReference type="NCBI Taxonomy" id="53378"/>
    <lineage>
        <taxon>Bacteria</taxon>
        <taxon>Bacillati</taxon>
        <taxon>Actinomycetota</taxon>
        <taxon>Actinomycetes</taxon>
        <taxon>Mycobacteriales</taxon>
        <taxon>Mycobacteriaceae</taxon>
        <taxon>Mycobacterium</taxon>
    </lineage>
</organism>
<keyword evidence="10 14" id="KW-1133">Transmembrane helix</keyword>
<keyword evidence="7" id="KW-0677">Repeat</keyword>
<gene>
    <name evidence="19" type="ORF">BRW65_22355</name>
</gene>
<dbReference type="CDD" id="cd06164">
    <property type="entry name" value="S2P-M50_SpoIVFB_CBS"/>
    <property type="match status" value="1"/>
</dbReference>
<evidence type="ECO:0000313" key="19">
    <source>
        <dbReference type="EMBL" id="OJZ69699.1"/>
    </source>
</evidence>
<feature type="binding site" evidence="16">
    <location>
        <position position="66"/>
    </location>
    <ligand>
        <name>Zn(2+)</name>
        <dbReference type="ChEBI" id="CHEBI:29105"/>
        <note>catalytic</note>
    </ligand>
</feature>
<dbReference type="OrthoDB" id="9781963at2"/>
<feature type="transmembrane region" description="Helical" evidence="14">
    <location>
        <begin position="77"/>
        <end position="96"/>
    </location>
</feature>
<evidence type="ECO:0000256" key="14">
    <source>
        <dbReference type="PIRNR" id="PIRNR006404"/>
    </source>
</evidence>
<keyword evidence="3 14" id="KW-1003">Cell membrane</keyword>
<feature type="transmembrane region" description="Helical" evidence="14">
    <location>
        <begin position="207"/>
        <end position="226"/>
    </location>
</feature>
<dbReference type="InterPro" id="IPR046342">
    <property type="entry name" value="CBS_dom_sf"/>
</dbReference>
<feature type="domain" description="CBS" evidence="18">
    <location>
        <begin position="251"/>
        <end position="308"/>
    </location>
</feature>
<comment type="cofactor">
    <cofactor evidence="14 16">
        <name>Zn(2+)</name>
        <dbReference type="ChEBI" id="CHEBI:29105"/>
    </cofactor>
    <text evidence="14 16">Binds 1 zinc ion per subunit.</text>
</comment>
<keyword evidence="20" id="KW-1185">Reference proteome</keyword>
<dbReference type="GO" id="GO:0008237">
    <property type="term" value="F:metallopeptidase activity"/>
    <property type="evidence" value="ECO:0007669"/>
    <property type="project" value="UniProtKB-UniRule"/>
</dbReference>
<evidence type="ECO:0000256" key="12">
    <source>
        <dbReference type="ARBA" id="ARBA00023122"/>
    </source>
</evidence>
<reference evidence="19 20" key="1">
    <citation type="submission" date="2016-11" db="EMBL/GenBank/DDBJ databases">
        <title>Genome sequences of unsequenced Mycobacteria.</title>
        <authorList>
            <person name="Greninger A.L."/>
            <person name="Fang F."/>
            <person name="Jerome K.R."/>
        </authorList>
    </citation>
    <scope>NUCLEOTIDE SEQUENCE [LARGE SCALE GENOMIC DNA]</scope>
    <source>
        <strain evidence="19 20">M11</strain>
    </source>
</reference>
<keyword evidence="6 14" id="KW-0479">Metal-binding</keyword>
<dbReference type="STRING" id="53378.BRW65_22355"/>
<evidence type="ECO:0000256" key="2">
    <source>
        <dbReference type="ARBA" id="ARBA00007931"/>
    </source>
</evidence>
<accession>A0A1Q4HPC9</accession>
<evidence type="ECO:0000256" key="3">
    <source>
        <dbReference type="ARBA" id="ARBA00022475"/>
    </source>
</evidence>
<evidence type="ECO:0000256" key="16">
    <source>
        <dbReference type="PIRSR" id="PIRSR006404-2"/>
    </source>
</evidence>
<dbReference type="PANTHER" id="PTHR39188:SF3">
    <property type="entry name" value="STAGE IV SPORULATION PROTEIN FB"/>
    <property type="match status" value="1"/>
</dbReference>
<evidence type="ECO:0000259" key="18">
    <source>
        <dbReference type="PROSITE" id="PS51371"/>
    </source>
</evidence>
<keyword evidence="12 17" id="KW-0129">CBS domain</keyword>
<dbReference type="Pfam" id="PF00571">
    <property type="entry name" value="CBS"/>
    <property type="match status" value="2"/>
</dbReference>
<keyword evidence="5 14" id="KW-0812">Transmembrane</keyword>
<evidence type="ECO:0000256" key="7">
    <source>
        <dbReference type="ARBA" id="ARBA00022737"/>
    </source>
</evidence>
<protein>
    <recommendedName>
        <fullName evidence="14">Zinc metalloprotease</fullName>
    </recommendedName>
</protein>
<dbReference type="RefSeq" id="WP_073878533.1">
    <property type="nucleotide sequence ID" value="NZ_MPNT01000026.1"/>
</dbReference>
<keyword evidence="9 14" id="KW-0862">Zinc</keyword>
<comment type="caution">
    <text evidence="19">The sequence shown here is derived from an EMBL/GenBank/DDBJ whole genome shotgun (WGS) entry which is preliminary data.</text>
</comment>
<dbReference type="InterPro" id="IPR016483">
    <property type="entry name" value="UCP006404_Pept_M50_CBS"/>
</dbReference>
<evidence type="ECO:0000256" key="9">
    <source>
        <dbReference type="ARBA" id="ARBA00022833"/>
    </source>
</evidence>
<comment type="similarity">
    <text evidence="2 14">Belongs to the peptidase M50B family.</text>
</comment>
<dbReference type="EMBL" id="MPNT01000026">
    <property type="protein sequence ID" value="OJZ69699.1"/>
    <property type="molecule type" value="Genomic_DNA"/>
</dbReference>
<dbReference type="SUPFAM" id="SSF54631">
    <property type="entry name" value="CBS-domain pair"/>
    <property type="match status" value="1"/>
</dbReference>
<keyword evidence="11 14" id="KW-0482">Metalloprotease</keyword>
<evidence type="ECO:0000256" key="1">
    <source>
        <dbReference type="ARBA" id="ARBA00004651"/>
    </source>
</evidence>